<keyword evidence="3" id="KW-1185">Reference proteome</keyword>
<organism evidence="2 3">
    <name type="scientific">Desulfonema magnum</name>
    <dbReference type="NCBI Taxonomy" id="45655"/>
    <lineage>
        <taxon>Bacteria</taxon>
        <taxon>Pseudomonadati</taxon>
        <taxon>Thermodesulfobacteriota</taxon>
        <taxon>Desulfobacteria</taxon>
        <taxon>Desulfobacterales</taxon>
        <taxon>Desulfococcaceae</taxon>
        <taxon>Desulfonema</taxon>
    </lineage>
</organism>
<dbReference type="EMBL" id="CP061800">
    <property type="protein sequence ID" value="QTA87993.1"/>
    <property type="molecule type" value="Genomic_DNA"/>
</dbReference>
<proteinExistence type="predicted"/>
<evidence type="ECO:0000256" key="1">
    <source>
        <dbReference type="SAM" id="MobiDB-lite"/>
    </source>
</evidence>
<evidence type="ECO:0000313" key="3">
    <source>
        <dbReference type="Proteomes" id="UP000663722"/>
    </source>
</evidence>
<dbReference type="KEGG" id="dmm:dnm_040330"/>
<evidence type="ECO:0000313" key="2">
    <source>
        <dbReference type="EMBL" id="QTA87993.1"/>
    </source>
</evidence>
<dbReference type="Proteomes" id="UP000663722">
    <property type="component" value="Chromosome"/>
</dbReference>
<gene>
    <name evidence="2" type="ORF">dnm_040330</name>
</gene>
<reference evidence="2" key="1">
    <citation type="journal article" date="2021" name="Microb. Physiol.">
        <title>Proteogenomic Insights into the Physiology of Marine, Sulfate-Reducing, Filamentous Desulfonema limicola and Desulfonema magnum.</title>
        <authorList>
            <person name="Schnaars V."/>
            <person name="Wohlbrand L."/>
            <person name="Scheve S."/>
            <person name="Hinrichs C."/>
            <person name="Reinhardt R."/>
            <person name="Rabus R."/>
        </authorList>
    </citation>
    <scope>NUCLEOTIDE SEQUENCE</scope>
    <source>
        <strain evidence="2">4be13</strain>
    </source>
</reference>
<name>A0A975BMN7_9BACT</name>
<accession>A0A975BMN7</accession>
<feature type="region of interest" description="Disordered" evidence="1">
    <location>
        <begin position="1"/>
        <end position="41"/>
    </location>
</feature>
<dbReference type="AlphaFoldDB" id="A0A975BMN7"/>
<sequence length="59" mass="5990">MPSADQKVSALSAGEQKNPAFSPGRSVAPAGKSRVSSPSALSARGGLKTFFDLLIIADT</sequence>
<protein>
    <submittedName>
        <fullName evidence="2">Uncharacterized protein</fullName>
    </submittedName>
</protein>